<protein>
    <submittedName>
        <fullName evidence="2">Uncharacterized protein</fullName>
    </submittedName>
</protein>
<organism evidence="2 3">
    <name type="scientific">Brassica cretica</name>
    <name type="common">Mustard</name>
    <dbReference type="NCBI Taxonomy" id="69181"/>
    <lineage>
        <taxon>Eukaryota</taxon>
        <taxon>Viridiplantae</taxon>
        <taxon>Streptophyta</taxon>
        <taxon>Embryophyta</taxon>
        <taxon>Tracheophyta</taxon>
        <taxon>Spermatophyta</taxon>
        <taxon>Magnoliopsida</taxon>
        <taxon>eudicotyledons</taxon>
        <taxon>Gunneridae</taxon>
        <taxon>Pentapetalae</taxon>
        <taxon>rosids</taxon>
        <taxon>malvids</taxon>
        <taxon>Brassicales</taxon>
        <taxon>Brassicaceae</taxon>
        <taxon>Brassiceae</taxon>
        <taxon>Brassica</taxon>
    </lineage>
</organism>
<name>A0A8S9QI97_BRACR</name>
<dbReference type="Proteomes" id="UP000712600">
    <property type="component" value="Unassembled WGS sequence"/>
</dbReference>
<evidence type="ECO:0000313" key="2">
    <source>
        <dbReference type="EMBL" id="KAF3541566.1"/>
    </source>
</evidence>
<gene>
    <name evidence="2" type="ORF">F2Q69_00023054</name>
</gene>
<dbReference type="AlphaFoldDB" id="A0A8S9QI97"/>
<reference evidence="2" key="1">
    <citation type="submission" date="2019-12" db="EMBL/GenBank/DDBJ databases">
        <title>Genome sequencing and annotation of Brassica cretica.</title>
        <authorList>
            <person name="Studholme D.J."/>
            <person name="Sarris P."/>
        </authorList>
    </citation>
    <scope>NUCLEOTIDE SEQUENCE</scope>
    <source>
        <strain evidence="2">PFS-109/04</strain>
        <tissue evidence="2">Leaf</tissue>
    </source>
</reference>
<feature type="region of interest" description="Disordered" evidence="1">
    <location>
        <begin position="1"/>
        <end position="23"/>
    </location>
</feature>
<evidence type="ECO:0000256" key="1">
    <source>
        <dbReference type="SAM" id="MobiDB-lite"/>
    </source>
</evidence>
<evidence type="ECO:0000313" key="3">
    <source>
        <dbReference type="Proteomes" id="UP000712600"/>
    </source>
</evidence>
<sequence>MDDQLYQEEDLSPVVDEEKDLGPVFDEEKDLDPIFDEEEDLGTIFDEEEEPEVVSVILVVQKLADSGPEADHEKDLTTAYVSGDIFDSFSCDKLVQPFVCREYDPVKLLRHEEGLQHSIFELGEETRDQSNNN</sequence>
<accession>A0A8S9QI97</accession>
<comment type="caution">
    <text evidence="2">The sequence shown here is derived from an EMBL/GenBank/DDBJ whole genome shotgun (WGS) entry which is preliminary data.</text>
</comment>
<dbReference type="EMBL" id="QGKX02001290">
    <property type="protein sequence ID" value="KAF3541566.1"/>
    <property type="molecule type" value="Genomic_DNA"/>
</dbReference>
<proteinExistence type="predicted"/>